<proteinExistence type="predicted"/>
<feature type="compositionally biased region" description="Polar residues" evidence="1">
    <location>
        <begin position="83"/>
        <end position="92"/>
    </location>
</feature>
<comment type="caution">
    <text evidence="2">The sequence shown here is derived from an EMBL/GenBank/DDBJ whole genome shotgun (WGS) entry which is preliminary data.</text>
</comment>
<feature type="region of interest" description="Disordered" evidence="1">
    <location>
        <begin position="197"/>
        <end position="216"/>
    </location>
</feature>
<protein>
    <submittedName>
        <fullName evidence="2">Uncharacterized protein</fullName>
    </submittedName>
</protein>
<gene>
    <name evidence="2" type="ORF">LTR09_011079</name>
</gene>
<evidence type="ECO:0000313" key="3">
    <source>
        <dbReference type="Proteomes" id="UP001271007"/>
    </source>
</evidence>
<keyword evidence="3" id="KW-1185">Reference proteome</keyword>
<dbReference type="AlphaFoldDB" id="A0AAJ0DCM4"/>
<evidence type="ECO:0000256" key="1">
    <source>
        <dbReference type="SAM" id="MobiDB-lite"/>
    </source>
</evidence>
<evidence type="ECO:0000313" key="2">
    <source>
        <dbReference type="EMBL" id="KAK3047574.1"/>
    </source>
</evidence>
<accession>A0AAJ0DCM4</accession>
<feature type="compositionally biased region" description="Basic and acidic residues" evidence="1">
    <location>
        <begin position="112"/>
        <end position="124"/>
    </location>
</feature>
<organism evidence="2 3">
    <name type="scientific">Extremus antarcticus</name>
    <dbReference type="NCBI Taxonomy" id="702011"/>
    <lineage>
        <taxon>Eukaryota</taxon>
        <taxon>Fungi</taxon>
        <taxon>Dikarya</taxon>
        <taxon>Ascomycota</taxon>
        <taxon>Pezizomycotina</taxon>
        <taxon>Dothideomycetes</taxon>
        <taxon>Dothideomycetidae</taxon>
        <taxon>Mycosphaerellales</taxon>
        <taxon>Extremaceae</taxon>
        <taxon>Extremus</taxon>
    </lineage>
</organism>
<name>A0AAJ0DCM4_9PEZI</name>
<dbReference type="EMBL" id="JAWDJX010000060">
    <property type="protein sequence ID" value="KAK3047574.1"/>
    <property type="molecule type" value="Genomic_DNA"/>
</dbReference>
<feature type="region of interest" description="Disordered" evidence="1">
    <location>
        <begin position="83"/>
        <end position="124"/>
    </location>
</feature>
<sequence>MSSESKGQPIEQRTTEPSQKPVRSSNLFHPLVPTGFGCQPFREPDVEQEDADDYVDDAEDAGCVRKLAWYYWWHILTTTRPGIVTGQTTGVSTGPPKGTVRPSSDFFGTPFRDPDPTRESSEDYARDAVENGCLRAVAIKYWWHIWATERDENGSKPRLRAPMPSTEGLETWLEYARARGYPELAAREWYIDPEASPLPPMQLVPLQPAHESKAQE</sequence>
<feature type="region of interest" description="Disordered" evidence="1">
    <location>
        <begin position="1"/>
        <end position="52"/>
    </location>
</feature>
<reference evidence="2" key="1">
    <citation type="submission" date="2023-04" db="EMBL/GenBank/DDBJ databases">
        <title>Black Yeasts Isolated from many extreme environments.</title>
        <authorList>
            <person name="Coleine C."/>
            <person name="Stajich J.E."/>
            <person name="Selbmann L."/>
        </authorList>
    </citation>
    <scope>NUCLEOTIDE SEQUENCE</scope>
    <source>
        <strain evidence="2">CCFEE 5312</strain>
    </source>
</reference>
<dbReference type="Proteomes" id="UP001271007">
    <property type="component" value="Unassembled WGS sequence"/>
</dbReference>
<feature type="compositionally biased region" description="Polar residues" evidence="1">
    <location>
        <begin position="1"/>
        <end position="27"/>
    </location>
</feature>